<feature type="transmembrane region" description="Helical" evidence="6">
    <location>
        <begin position="35"/>
        <end position="54"/>
    </location>
</feature>
<reference evidence="9" key="1">
    <citation type="submission" date="2015-10" db="EMBL/GenBank/DDBJ databases">
        <title>Genome of Paenibacillus bovis sp. nov.</title>
        <authorList>
            <person name="Wu Z."/>
            <person name="Gao C."/>
            <person name="Liu Z."/>
            <person name="Zheng H."/>
        </authorList>
    </citation>
    <scope>NUCLEOTIDE SEQUENCE [LARGE SCALE GENOMIC DNA]</scope>
    <source>
        <strain evidence="9">BD3526</strain>
    </source>
</reference>
<dbReference type="GO" id="GO:0005886">
    <property type="term" value="C:plasma membrane"/>
    <property type="evidence" value="ECO:0007669"/>
    <property type="project" value="UniProtKB-SubCell"/>
</dbReference>
<dbReference type="Pfam" id="PF00482">
    <property type="entry name" value="T2SSF"/>
    <property type="match status" value="1"/>
</dbReference>
<dbReference type="PANTHER" id="PTHR35007:SF1">
    <property type="entry name" value="PILUS ASSEMBLY PROTEIN"/>
    <property type="match status" value="1"/>
</dbReference>
<feature type="domain" description="Type II secretion system protein GspF" evidence="7">
    <location>
        <begin position="97"/>
        <end position="228"/>
    </location>
</feature>
<keyword evidence="2" id="KW-1003">Cell membrane</keyword>
<feature type="transmembrane region" description="Helical" evidence="6">
    <location>
        <begin position="60"/>
        <end position="77"/>
    </location>
</feature>
<organism evidence="8 9">
    <name type="scientific">Paenibacillus bovis</name>
    <dbReference type="NCBI Taxonomy" id="1616788"/>
    <lineage>
        <taxon>Bacteria</taxon>
        <taxon>Bacillati</taxon>
        <taxon>Bacillota</taxon>
        <taxon>Bacilli</taxon>
        <taxon>Bacillales</taxon>
        <taxon>Paenibacillaceae</taxon>
        <taxon>Paenibacillus</taxon>
    </lineage>
</organism>
<dbReference type="Proteomes" id="UP000078148">
    <property type="component" value="Chromosome"/>
</dbReference>
<dbReference type="STRING" id="1616788.AR543_08545"/>
<sequence>MTAKSGFGKQTPLAGVQQEQQGSVLTDYTIYELTMVQRFGCMLVCGIIFLLIGYLFYHNWLIGLVLAAAAWFTPRLLRRHLLERRRSALSSHFKQALYSLSSSLAAGRSVENGFREAAQDLRMLYPDGDNDMIRELHIITTRLDYGQPIEEALQDFSNRAANEDIANFADVFITCKRTGGDLVEVVRKTSSVIGEKLDIQQDIAVMISQKKFESNALIGTPFIFLIFLNFAAGDFMKPMYGNPLGIIVSTLCLAALVFCFWIIRKFMNIKV</sequence>
<name>A0A172ZME0_9BACL</name>
<evidence type="ECO:0000256" key="6">
    <source>
        <dbReference type="SAM" id="Phobius"/>
    </source>
</evidence>
<evidence type="ECO:0000256" key="1">
    <source>
        <dbReference type="ARBA" id="ARBA00004651"/>
    </source>
</evidence>
<evidence type="ECO:0000313" key="9">
    <source>
        <dbReference type="Proteomes" id="UP000078148"/>
    </source>
</evidence>
<evidence type="ECO:0000259" key="7">
    <source>
        <dbReference type="Pfam" id="PF00482"/>
    </source>
</evidence>
<proteinExistence type="predicted"/>
<evidence type="ECO:0000256" key="4">
    <source>
        <dbReference type="ARBA" id="ARBA00022989"/>
    </source>
</evidence>
<evidence type="ECO:0000256" key="5">
    <source>
        <dbReference type="ARBA" id="ARBA00023136"/>
    </source>
</evidence>
<dbReference type="PANTHER" id="PTHR35007">
    <property type="entry name" value="INTEGRAL MEMBRANE PROTEIN-RELATED"/>
    <property type="match status" value="1"/>
</dbReference>
<keyword evidence="9" id="KW-1185">Reference proteome</keyword>
<gene>
    <name evidence="8" type="ORF">AR543_08545</name>
</gene>
<feature type="transmembrane region" description="Helical" evidence="6">
    <location>
        <begin position="216"/>
        <end position="232"/>
    </location>
</feature>
<dbReference type="InterPro" id="IPR018076">
    <property type="entry name" value="T2SS_GspF_dom"/>
</dbReference>
<keyword evidence="4 6" id="KW-1133">Transmembrane helix</keyword>
<keyword evidence="3 6" id="KW-0812">Transmembrane</keyword>
<reference evidence="8 9" key="2">
    <citation type="journal article" date="2016" name="Int. J. Syst. Evol. Microbiol.">
        <title>Paenibacillus bovis sp. nov., isolated from raw yak (Bos grunniens) milk.</title>
        <authorList>
            <person name="Gao C."/>
            <person name="Han J."/>
            <person name="Liu Z."/>
            <person name="Xu X."/>
            <person name="Hang F."/>
            <person name="Wu Z."/>
        </authorList>
    </citation>
    <scope>NUCLEOTIDE SEQUENCE [LARGE SCALE GENOMIC DNA]</scope>
    <source>
        <strain evidence="8 9">BD3526</strain>
    </source>
</reference>
<evidence type="ECO:0000256" key="3">
    <source>
        <dbReference type="ARBA" id="ARBA00022692"/>
    </source>
</evidence>
<dbReference type="EMBL" id="CP013023">
    <property type="protein sequence ID" value="ANF98713.1"/>
    <property type="molecule type" value="Genomic_DNA"/>
</dbReference>
<keyword evidence="5 6" id="KW-0472">Membrane</keyword>
<protein>
    <submittedName>
        <fullName evidence="8">Pilus assembly protein TadB</fullName>
    </submittedName>
</protein>
<dbReference type="KEGG" id="pbv:AR543_08545"/>
<comment type="subcellular location">
    <subcellularLocation>
        <location evidence="1">Cell membrane</location>
        <topology evidence="1">Multi-pass membrane protein</topology>
    </subcellularLocation>
</comment>
<evidence type="ECO:0000313" key="8">
    <source>
        <dbReference type="EMBL" id="ANF98713.1"/>
    </source>
</evidence>
<accession>A0A172ZME0</accession>
<dbReference type="AlphaFoldDB" id="A0A172ZME0"/>
<evidence type="ECO:0000256" key="2">
    <source>
        <dbReference type="ARBA" id="ARBA00022475"/>
    </source>
</evidence>
<feature type="transmembrane region" description="Helical" evidence="6">
    <location>
        <begin position="244"/>
        <end position="263"/>
    </location>
</feature>